<keyword evidence="3 8" id="KW-0548">Nucleotidyltransferase</keyword>
<accession>A0A9X1B5V6</accession>
<dbReference type="PANTHER" id="PTHR32057:SF14">
    <property type="entry name" value="PROTEIN ADENYLYLTRANSFERASE SELO, MITOCHONDRIAL"/>
    <property type="match status" value="1"/>
</dbReference>
<evidence type="ECO:0000256" key="4">
    <source>
        <dbReference type="ARBA" id="ARBA00022723"/>
    </source>
</evidence>
<evidence type="ECO:0000256" key="5">
    <source>
        <dbReference type="ARBA" id="ARBA00022741"/>
    </source>
</evidence>
<feature type="binding site" evidence="8">
    <location>
        <position position="108"/>
    </location>
    <ligand>
        <name>ATP</name>
        <dbReference type="ChEBI" id="CHEBI:30616"/>
    </ligand>
</feature>
<dbReference type="NCBIfam" id="NF000658">
    <property type="entry name" value="PRK00029.1"/>
    <property type="match status" value="1"/>
</dbReference>
<keyword evidence="5 8" id="KW-0547">Nucleotide-binding</keyword>
<comment type="cofactor">
    <cofactor evidence="8">
        <name>Mg(2+)</name>
        <dbReference type="ChEBI" id="CHEBI:18420"/>
    </cofactor>
    <cofactor evidence="8">
        <name>Mn(2+)</name>
        <dbReference type="ChEBI" id="CHEBI:29035"/>
    </cofactor>
</comment>
<evidence type="ECO:0000256" key="2">
    <source>
        <dbReference type="ARBA" id="ARBA00022679"/>
    </source>
</evidence>
<keyword evidence="2 8" id="KW-0808">Transferase</keyword>
<feature type="binding site" evidence="8">
    <location>
        <position position="199"/>
    </location>
    <ligand>
        <name>ATP</name>
        <dbReference type="ChEBI" id="CHEBI:30616"/>
    </ligand>
</feature>
<feature type="binding site" evidence="8">
    <location>
        <position position="269"/>
    </location>
    <ligand>
        <name>Mg(2+)</name>
        <dbReference type="ChEBI" id="CHEBI:18420"/>
    </ligand>
</feature>
<comment type="catalytic activity">
    <reaction evidence="8">
        <text>L-seryl-[protein] + UTP = O-(5'-uridylyl)-L-seryl-[protein] + diphosphate</text>
        <dbReference type="Rhea" id="RHEA:64604"/>
        <dbReference type="Rhea" id="RHEA-COMP:9863"/>
        <dbReference type="Rhea" id="RHEA-COMP:16635"/>
        <dbReference type="ChEBI" id="CHEBI:29999"/>
        <dbReference type="ChEBI" id="CHEBI:33019"/>
        <dbReference type="ChEBI" id="CHEBI:46398"/>
        <dbReference type="ChEBI" id="CHEBI:156051"/>
    </reaction>
</comment>
<feature type="binding site" evidence="8">
    <location>
        <position position="278"/>
    </location>
    <ligand>
        <name>ATP</name>
        <dbReference type="ChEBI" id="CHEBI:30616"/>
    </ligand>
</feature>
<sequence length="510" mass="56212">MNSPSDLHSLDRDAVETTAAPLFAFDNSYARLPEHFYARVPPTPVAEPGLLRLNRPLAEQLGLDADALSTPTGAAIFAGNLIPEGADPIAMAYAGHQYAQFVPSLGDGRAILLGELIDRNGVRRDLHLKGAGRTPFSRSGDGRAVLGPVLREYVLGEAMAALGIPTTRALAMVATGEEVYRERIESGAVLVRVAAGHVRVGTFEYFARRGNSEAVKALADYVIQRHYPDCAETEQPYQALLEQVVKRQAELIAQWMLVGFIHGVMNTDNVAISGETIDYGPCAFMDAFHPQTVYSSIDRFGRYAWDQQPRIGYWNLTQLANCLLPLLGGDEDEAKQTARNALDTYGKAFETHYYGGLRTKIGLLDERAGDDDLALDLLGRMAAQQADFTNTFRALCEVDADDPATDASVRRLFAAPAAFDQWALQWRERLATQTQPDSERQAAMRAVNPAYIPRNHRVQQAIDAANNGDLEPLDRLLEVVSQPYEEHPARAEYRQPPRPDEVVERTFCGT</sequence>
<dbReference type="EMBL" id="NRRY01000050">
    <property type="protein sequence ID" value="MBK1620833.1"/>
    <property type="molecule type" value="Genomic_DNA"/>
</dbReference>
<comment type="catalytic activity">
    <reaction evidence="8">
        <text>L-seryl-[protein] + ATP = 3-O-(5'-adenylyl)-L-seryl-[protein] + diphosphate</text>
        <dbReference type="Rhea" id="RHEA:58120"/>
        <dbReference type="Rhea" id="RHEA-COMP:9863"/>
        <dbReference type="Rhea" id="RHEA-COMP:15073"/>
        <dbReference type="ChEBI" id="CHEBI:29999"/>
        <dbReference type="ChEBI" id="CHEBI:30616"/>
        <dbReference type="ChEBI" id="CHEBI:33019"/>
        <dbReference type="ChEBI" id="CHEBI:142516"/>
        <dbReference type="EC" id="2.7.7.108"/>
    </reaction>
</comment>
<evidence type="ECO:0000313" key="11">
    <source>
        <dbReference type="Proteomes" id="UP001138768"/>
    </source>
</evidence>
<feature type="compositionally biased region" description="Basic and acidic residues" evidence="9">
    <location>
        <begin position="487"/>
        <end position="504"/>
    </location>
</feature>
<evidence type="ECO:0000256" key="3">
    <source>
        <dbReference type="ARBA" id="ARBA00022695"/>
    </source>
</evidence>
<feature type="region of interest" description="Disordered" evidence="9">
    <location>
        <begin position="487"/>
        <end position="510"/>
    </location>
</feature>
<protein>
    <recommendedName>
        <fullName evidence="8">Protein nucleotidyltransferase YdiU</fullName>
        <ecNumber evidence="8">2.7.7.-</ecNumber>
    </recommendedName>
    <alternativeName>
        <fullName evidence="8">Protein adenylyltransferase YdiU</fullName>
        <ecNumber evidence="8">2.7.7.108</ecNumber>
    </alternativeName>
    <alternativeName>
        <fullName evidence="8">Protein uridylyltransferase YdiU</fullName>
        <ecNumber evidence="8">2.7.7.-</ecNumber>
    </alternativeName>
</protein>
<gene>
    <name evidence="8" type="primary">ydiU</name>
    <name evidence="8" type="synonym">selO</name>
    <name evidence="10" type="ORF">CKO42_20850</name>
</gene>
<dbReference type="EC" id="2.7.7.108" evidence="8"/>
<feature type="binding site" evidence="8">
    <location>
        <position position="129"/>
    </location>
    <ligand>
        <name>ATP</name>
        <dbReference type="ChEBI" id="CHEBI:30616"/>
    </ligand>
</feature>
<comment type="similarity">
    <text evidence="1 8">Belongs to the SELO family.</text>
</comment>
<comment type="catalytic activity">
    <reaction evidence="8">
        <text>L-tyrosyl-[protein] + ATP = O-(5'-adenylyl)-L-tyrosyl-[protein] + diphosphate</text>
        <dbReference type="Rhea" id="RHEA:54288"/>
        <dbReference type="Rhea" id="RHEA-COMP:10136"/>
        <dbReference type="Rhea" id="RHEA-COMP:13846"/>
        <dbReference type="ChEBI" id="CHEBI:30616"/>
        <dbReference type="ChEBI" id="CHEBI:33019"/>
        <dbReference type="ChEBI" id="CHEBI:46858"/>
        <dbReference type="ChEBI" id="CHEBI:83624"/>
        <dbReference type="EC" id="2.7.7.108"/>
    </reaction>
</comment>
<name>A0A9X1B5V6_9GAMM</name>
<keyword evidence="4 8" id="KW-0479">Metal-binding</keyword>
<evidence type="ECO:0000256" key="1">
    <source>
        <dbReference type="ARBA" id="ARBA00009747"/>
    </source>
</evidence>
<dbReference type="GO" id="GO:0005524">
    <property type="term" value="F:ATP binding"/>
    <property type="evidence" value="ECO:0007669"/>
    <property type="project" value="UniProtKB-UniRule"/>
</dbReference>
<dbReference type="Proteomes" id="UP001138768">
    <property type="component" value="Unassembled WGS sequence"/>
</dbReference>
<dbReference type="AlphaFoldDB" id="A0A9X1B5V6"/>
<feature type="active site" description="Proton acceptor" evidence="8">
    <location>
        <position position="268"/>
    </location>
</feature>
<feature type="binding site" evidence="8">
    <location>
        <position position="278"/>
    </location>
    <ligand>
        <name>Mg(2+)</name>
        <dbReference type="ChEBI" id="CHEBI:18420"/>
    </ligand>
</feature>
<dbReference type="GO" id="GO:0030145">
    <property type="term" value="F:manganese ion binding"/>
    <property type="evidence" value="ECO:0007669"/>
    <property type="project" value="UniProtKB-UniRule"/>
</dbReference>
<keyword evidence="6 8" id="KW-0067">ATP-binding</keyword>
<comment type="catalytic activity">
    <reaction evidence="8">
        <text>L-tyrosyl-[protein] + UTP = O-(5'-uridylyl)-L-tyrosyl-[protein] + diphosphate</text>
        <dbReference type="Rhea" id="RHEA:83887"/>
        <dbReference type="Rhea" id="RHEA-COMP:10136"/>
        <dbReference type="Rhea" id="RHEA-COMP:20238"/>
        <dbReference type="ChEBI" id="CHEBI:33019"/>
        <dbReference type="ChEBI" id="CHEBI:46398"/>
        <dbReference type="ChEBI" id="CHEBI:46858"/>
        <dbReference type="ChEBI" id="CHEBI:90602"/>
    </reaction>
</comment>
<evidence type="ECO:0000256" key="9">
    <source>
        <dbReference type="SAM" id="MobiDB-lite"/>
    </source>
</evidence>
<dbReference type="InterPro" id="IPR003846">
    <property type="entry name" value="SelO"/>
</dbReference>
<dbReference type="Pfam" id="PF02696">
    <property type="entry name" value="SelO"/>
    <property type="match status" value="1"/>
</dbReference>
<comment type="caution">
    <text evidence="10">The sequence shown here is derived from an EMBL/GenBank/DDBJ whole genome shotgun (WGS) entry which is preliminary data.</text>
</comment>
<evidence type="ECO:0000313" key="10">
    <source>
        <dbReference type="EMBL" id="MBK1620833.1"/>
    </source>
</evidence>
<dbReference type="GO" id="GO:0000287">
    <property type="term" value="F:magnesium ion binding"/>
    <property type="evidence" value="ECO:0007669"/>
    <property type="project" value="UniProtKB-UniRule"/>
</dbReference>
<organism evidence="10 11">
    <name type="scientific">Lamprobacter modestohalophilus</name>
    <dbReference type="NCBI Taxonomy" id="1064514"/>
    <lineage>
        <taxon>Bacteria</taxon>
        <taxon>Pseudomonadati</taxon>
        <taxon>Pseudomonadota</taxon>
        <taxon>Gammaproteobacteria</taxon>
        <taxon>Chromatiales</taxon>
        <taxon>Chromatiaceae</taxon>
        <taxon>Lamprobacter</taxon>
    </lineage>
</organism>
<evidence type="ECO:0000256" key="8">
    <source>
        <dbReference type="HAMAP-Rule" id="MF_00692"/>
    </source>
</evidence>
<keyword evidence="8" id="KW-0464">Manganese</keyword>
<dbReference type="EC" id="2.7.7.-" evidence="8"/>
<feature type="binding site" evidence="8">
    <location>
        <position position="141"/>
    </location>
    <ligand>
        <name>ATP</name>
        <dbReference type="ChEBI" id="CHEBI:30616"/>
    </ligand>
</feature>
<reference evidence="10 11" key="1">
    <citation type="journal article" date="2020" name="Microorganisms">
        <title>Osmotic Adaptation and Compatible Solute Biosynthesis of Phototrophic Bacteria as Revealed from Genome Analyses.</title>
        <authorList>
            <person name="Imhoff J.F."/>
            <person name="Rahn T."/>
            <person name="Kunzel S."/>
            <person name="Keller A."/>
            <person name="Neulinger S.C."/>
        </authorList>
    </citation>
    <scope>NUCLEOTIDE SEQUENCE [LARGE SCALE GENOMIC DNA]</scope>
    <source>
        <strain evidence="10 11">DSM 25653</strain>
    </source>
</reference>
<evidence type="ECO:0000256" key="6">
    <source>
        <dbReference type="ARBA" id="ARBA00022840"/>
    </source>
</evidence>
<dbReference type="RefSeq" id="WP_200248321.1">
    <property type="nucleotide sequence ID" value="NZ_NRRY01000050.1"/>
</dbReference>
<feature type="binding site" evidence="8">
    <location>
        <position position="192"/>
    </location>
    <ligand>
        <name>ATP</name>
        <dbReference type="ChEBI" id="CHEBI:30616"/>
    </ligand>
</feature>
<keyword evidence="11" id="KW-1185">Reference proteome</keyword>
<dbReference type="PANTHER" id="PTHR32057">
    <property type="entry name" value="PROTEIN ADENYLYLTRANSFERASE SELO, MITOCHONDRIAL"/>
    <property type="match status" value="1"/>
</dbReference>
<keyword evidence="7 8" id="KW-0460">Magnesium</keyword>
<evidence type="ECO:0000256" key="7">
    <source>
        <dbReference type="ARBA" id="ARBA00022842"/>
    </source>
</evidence>
<dbReference type="GO" id="GO:0070733">
    <property type="term" value="F:AMPylase activity"/>
    <property type="evidence" value="ECO:0007669"/>
    <property type="project" value="UniProtKB-EC"/>
</dbReference>
<dbReference type="HAMAP" id="MF_00692">
    <property type="entry name" value="SelO"/>
    <property type="match status" value="1"/>
</dbReference>
<feature type="binding site" evidence="8">
    <location>
        <position position="109"/>
    </location>
    <ligand>
        <name>ATP</name>
        <dbReference type="ChEBI" id="CHEBI:30616"/>
    </ligand>
</feature>
<feature type="binding site" evidence="8">
    <location>
        <position position="106"/>
    </location>
    <ligand>
        <name>ATP</name>
        <dbReference type="ChEBI" id="CHEBI:30616"/>
    </ligand>
</feature>
<comment type="function">
    <text evidence="8">Nucleotidyltransferase involved in the post-translational modification of proteins. It can catalyze the addition of adenosine monophosphate (AMP) or uridine monophosphate (UMP) to a protein, resulting in modifications known as AMPylation and UMPylation.</text>
</comment>
<feature type="binding site" evidence="8">
    <location>
        <position position="142"/>
    </location>
    <ligand>
        <name>ATP</name>
        <dbReference type="ChEBI" id="CHEBI:30616"/>
    </ligand>
</feature>
<comment type="catalytic activity">
    <reaction evidence="8">
        <text>L-threonyl-[protein] + ATP = 3-O-(5'-adenylyl)-L-threonyl-[protein] + diphosphate</text>
        <dbReference type="Rhea" id="RHEA:54292"/>
        <dbReference type="Rhea" id="RHEA-COMP:11060"/>
        <dbReference type="Rhea" id="RHEA-COMP:13847"/>
        <dbReference type="ChEBI" id="CHEBI:30013"/>
        <dbReference type="ChEBI" id="CHEBI:30616"/>
        <dbReference type="ChEBI" id="CHEBI:33019"/>
        <dbReference type="ChEBI" id="CHEBI:138113"/>
        <dbReference type="EC" id="2.7.7.108"/>
    </reaction>
</comment>
<proteinExistence type="inferred from homology"/>
<comment type="catalytic activity">
    <reaction evidence="8">
        <text>L-histidyl-[protein] + UTP = N(tele)-(5'-uridylyl)-L-histidyl-[protein] + diphosphate</text>
        <dbReference type="Rhea" id="RHEA:83891"/>
        <dbReference type="Rhea" id="RHEA-COMP:9745"/>
        <dbReference type="Rhea" id="RHEA-COMP:20239"/>
        <dbReference type="ChEBI" id="CHEBI:29979"/>
        <dbReference type="ChEBI" id="CHEBI:33019"/>
        <dbReference type="ChEBI" id="CHEBI:46398"/>
        <dbReference type="ChEBI" id="CHEBI:233474"/>
    </reaction>
</comment>